<keyword evidence="5 8" id="KW-0067">ATP-binding</keyword>
<protein>
    <recommendedName>
        <fullName evidence="8">ADP,ATP carrier protein</fullName>
    </recommendedName>
</protein>
<evidence type="ECO:0000256" key="2">
    <source>
        <dbReference type="ARBA" id="ARBA00022448"/>
    </source>
</evidence>
<evidence type="ECO:0000256" key="7">
    <source>
        <dbReference type="ARBA" id="ARBA00023136"/>
    </source>
</evidence>
<evidence type="ECO:0000256" key="4">
    <source>
        <dbReference type="ARBA" id="ARBA00022741"/>
    </source>
</evidence>
<sequence length="409" mass="44640">MTFMAFEDDKEVSSEEDSSNEEESSDESSSSDDDEVKESPKVEFLYKTIARLKNAFVKSQSKGGGCEGAFSITIAGKAEVGEPAAEHIPCGGAVFVFTAVEEAWDCWRACGAKIREPDASDGRTGTRGGRGREEGAWVGIVGQRPSIMCVVRLSFCFLLPAVGSPDATRRHGGSPRPYSCLLHRPASSPQHQGMQFHGLYQITTVEEAKEFYPLFGLGANIALIFSGRTVKYFSNLRVNKFVVNDPSLPRSNRKKKVKKPKLGMNESLKVLLSSRYVRDLATLVVAYGISINLVEVTWKSKLKAQVKQNMTDKTHQLLDARSKGRYHVTSQLSSKSDVYSFGVVILELVTGQAPICIDTALGCPARAAQARPTMGNVVAQLKSSLELENLRIKNGNSVASSQSMFTSSY</sequence>
<dbReference type="GO" id="GO:0005524">
    <property type="term" value="F:ATP binding"/>
    <property type="evidence" value="ECO:0007669"/>
    <property type="project" value="UniProtKB-KW"/>
</dbReference>
<evidence type="ECO:0000256" key="6">
    <source>
        <dbReference type="ARBA" id="ARBA00022989"/>
    </source>
</evidence>
<keyword evidence="3" id="KW-0812">Transmembrane</keyword>
<keyword evidence="8" id="KW-0150">Chloroplast</keyword>
<dbReference type="Pfam" id="PF03219">
    <property type="entry name" value="TLC"/>
    <property type="match status" value="1"/>
</dbReference>
<organism evidence="10 11">
    <name type="scientific">Zingiber officinale</name>
    <name type="common">Ginger</name>
    <name type="synonym">Amomum zingiber</name>
    <dbReference type="NCBI Taxonomy" id="94328"/>
    <lineage>
        <taxon>Eukaryota</taxon>
        <taxon>Viridiplantae</taxon>
        <taxon>Streptophyta</taxon>
        <taxon>Embryophyta</taxon>
        <taxon>Tracheophyta</taxon>
        <taxon>Spermatophyta</taxon>
        <taxon>Magnoliopsida</taxon>
        <taxon>Liliopsida</taxon>
        <taxon>Zingiberales</taxon>
        <taxon>Zingiberaceae</taxon>
        <taxon>Zingiber</taxon>
    </lineage>
</organism>
<keyword evidence="8" id="KW-0934">Plastid</keyword>
<evidence type="ECO:0000256" key="8">
    <source>
        <dbReference type="RuleBase" id="RU363121"/>
    </source>
</evidence>
<dbReference type="Gene3D" id="1.10.510.10">
    <property type="entry name" value="Transferase(Phosphotransferase) domain 1"/>
    <property type="match status" value="1"/>
</dbReference>
<evidence type="ECO:0000256" key="9">
    <source>
        <dbReference type="SAM" id="MobiDB-lite"/>
    </source>
</evidence>
<name>A0A8J5ETF8_ZINOF</name>
<proteinExistence type="inferred from homology"/>
<dbReference type="GO" id="GO:0031969">
    <property type="term" value="C:chloroplast membrane"/>
    <property type="evidence" value="ECO:0007669"/>
    <property type="project" value="UniProtKB-SubCell"/>
</dbReference>
<comment type="similarity">
    <text evidence="8">Belongs to the ADP/ATP translocase tlc family.</text>
</comment>
<keyword evidence="6" id="KW-1133">Transmembrane helix</keyword>
<reference evidence="10 11" key="1">
    <citation type="submission" date="2020-08" db="EMBL/GenBank/DDBJ databases">
        <title>Plant Genome Project.</title>
        <authorList>
            <person name="Zhang R.-G."/>
        </authorList>
    </citation>
    <scope>NUCLEOTIDE SEQUENCE [LARGE SCALE GENOMIC DNA]</scope>
    <source>
        <tissue evidence="10">Rhizome</tissue>
    </source>
</reference>
<feature type="compositionally biased region" description="Acidic residues" evidence="9">
    <location>
        <begin position="1"/>
        <end position="36"/>
    </location>
</feature>
<keyword evidence="4 8" id="KW-0547">Nucleotide-binding</keyword>
<dbReference type="PANTHER" id="PTHR31187:SF13">
    <property type="entry name" value="ADP,ATP CARRIER PROTEIN 1, CHLOROPLASTIC"/>
    <property type="match status" value="1"/>
</dbReference>
<feature type="region of interest" description="Disordered" evidence="9">
    <location>
        <begin position="1"/>
        <end position="39"/>
    </location>
</feature>
<dbReference type="PANTHER" id="PTHR31187">
    <property type="match status" value="1"/>
</dbReference>
<keyword evidence="11" id="KW-1185">Reference proteome</keyword>
<dbReference type="GO" id="GO:0005471">
    <property type="term" value="F:ATP:ADP antiporter activity"/>
    <property type="evidence" value="ECO:0007669"/>
    <property type="project" value="InterPro"/>
</dbReference>
<evidence type="ECO:0000313" key="10">
    <source>
        <dbReference type="EMBL" id="KAG6474755.1"/>
    </source>
</evidence>
<dbReference type="EMBL" id="JACMSC010000019">
    <property type="protein sequence ID" value="KAG6474755.1"/>
    <property type="molecule type" value="Genomic_DNA"/>
</dbReference>
<dbReference type="Proteomes" id="UP000734854">
    <property type="component" value="Unassembled WGS sequence"/>
</dbReference>
<dbReference type="AlphaFoldDB" id="A0A8J5ETF8"/>
<comment type="caution">
    <text evidence="10">The sequence shown here is derived from an EMBL/GenBank/DDBJ whole genome shotgun (WGS) entry which is preliminary data.</text>
</comment>
<keyword evidence="7" id="KW-0472">Membrane</keyword>
<dbReference type="SUPFAM" id="SSF56112">
    <property type="entry name" value="Protein kinase-like (PK-like)"/>
    <property type="match status" value="1"/>
</dbReference>
<evidence type="ECO:0000256" key="3">
    <source>
        <dbReference type="ARBA" id="ARBA00022692"/>
    </source>
</evidence>
<accession>A0A8J5ETF8</accession>
<gene>
    <name evidence="10" type="ORF">ZIOFF_068694</name>
</gene>
<keyword evidence="2 8" id="KW-0813">Transport</keyword>
<evidence type="ECO:0000256" key="5">
    <source>
        <dbReference type="ARBA" id="ARBA00022840"/>
    </source>
</evidence>
<dbReference type="InterPro" id="IPR004667">
    <property type="entry name" value="ADP_ATP_car_bac_type"/>
</dbReference>
<comment type="subcellular location">
    <subcellularLocation>
        <location evidence="1">Membrane</location>
        <topology evidence="1">Multi-pass membrane protein</topology>
    </subcellularLocation>
    <subcellularLocation>
        <location evidence="8">Plastid</location>
        <location evidence="8">Chloroplast membrane</location>
        <topology evidence="8">Multi-pass membrane protein</topology>
    </subcellularLocation>
</comment>
<evidence type="ECO:0000313" key="11">
    <source>
        <dbReference type="Proteomes" id="UP000734854"/>
    </source>
</evidence>
<dbReference type="InterPro" id="IPR011009">
    <property type="entry name" value="Kinase-like_dom_sf"/>
</dbReference>
<evidence type="ECO:0000256" key="1">
    <source>
        <dbReference type="ARBA" id="ARBA00004141"/>
    </source>
</evidence>